<keyword evidence="1" id="KW-0732">Signal</keyword>
<protein>
    <recommendedName>
        <fullName evidence="4">BMP family ABC transporter substrate-binding protein</fullName>
    </recommendedName>
</protein>
<dbReference type="EMBL" id="JBHUCX010000020">
    <property type="protein sequence ID" value="MFD1674642.1"/>
    <property type="molecule type" value="Genomic_DNA"/>
</dbReference>
<feature type="signal peptide" evidence="1">
    <location>
        <begin position="1"/>
        <end position="25"/>
    </location>
</feature>
<sequence>MKVSKPYIASSCIILTALMVSGCGAPDLAAMKPHVTKSAGAVILVDNPNFVAPKDLQSNQGKQLTSVETIQATTASFASNVTSALKNRHVSLCLIAADNANPLTAEIQKLASAHPNVHFEVVSNQTLTSLQSSEIGSIVQDEDAVAFAIGSLAGTWATTEVQALQLTKQPIFGYVQGNVSKDAQKAFFAGLFTEDPNADIEPMTPLNGTTANVTPIYPTVTAIAAAGQLNASLLQTVQETAPVIFDVDDASDVPNAAVKPGHLGSSHLQNVLSEFATGQWQARAESVVDQNSVLLDTGQLPSQVMSAWHTLQPSLAQAPAQWQAAFQNLPAATRQMLQTKFGIV</sequence>
<feature type="chain" id="PRO_5045811746" description="BMP family ABC transporter substrate-binding protein" evidence="1">
    <location>
        <begin position="26"/>
        <end position="344"/>
    </location>
</feature>
<proteinExistence type="predicted"/>
<accession>A0ABW4JEB1</accession>
<comment type="caution">
    <text evidence="2">The sequence shown here is derived from an EMBL/GenBank/DDBJ whole genome shotgun (WGS) entry which is preliminary data.</text>
</comment>
<gene>
    <name evidence="2" type="ORF">ACFSB2_08010</name>
</gene>
<evidence type="ECO:0008006" key="4">
    <source>
        <dbReference type="Google" id="ProtNLM"/>
    </source>
</evidence>
<reference evidence="3" key="1">
    <citation type="journal article" date="2019" name="Int. J. Syst. Evol. Microbiol.">
        <title>The Global Catalogue of Microorganisms (GCM) 10K type strain sequencing project: providing services to taxonomists for standard genome sequencing and annotation.</title>
        <authorList>
            <consortium name="The Broad Institute Genomics Platform"/>
            <consortium name="The Broad Institute Genome Sequencing Center for Infectious Disease"/>
            <person name="Wu L."/>
            <person name="Ma J."/>
        </authorList>
    </citation>
    <scope>NUCLEOTIDE SEQUENCE [LARGE SCALE GENOMIC DNA]</scope>
    <source>
        <strain evidence="3">CGMCC 1.12286</strain>
    </source>
</reference>
<evidence type="ECO:0000256" key="1">
    <source>
        <dbReference type="SAM" id="SignalP"/>
    </source>
</evidence>
<evidence type="ECO:0000313" key="2">
    <source>
        <dbReference type="EMBL" id="MFD1674642.1"/>
    </source>
</evidence>
<name>A0ABW4JEB1_9BACL</name>
<dbReference type="PROSITE" id="PS51257">
    <property type="entry name" value="PROKAR_LIPOPROTEIN"/>
    <property type="match status" value="1"/>
</dbReference>
<keyword evidence="3" id="KW-1185">Reference proteome</keyword>
<organism evidence="2 3">
    <name type="scientific">Alicyclobacillus fodiniaquatilis</name>
    <dbReference type="NCBI Taxonomy" id="1661150"/>
    <lineage>
        <taxon>Bacteria</taxon>
        <taxon>Bacillati</taxon>
        <taxon>Bacillota</taxon>
        <taxon>Bacilli</taxon>
        <taxon>Bacillales</taxon>
        <taxon>Alicyclobacillaceae</taxon>
        <taxon>Alicyclobacillus</taxon>
    </lineage>
</organism>
<dbReference type="Proteomes" id="UP001597079">
    <property type="component" value="Unassembled WGS sequence"/>
</dbReference>
<evidence type="ECO:0000313" key="3">
    <source>
        <dbReference type="Proteomes" id="UP001597079"/>
    </source>
</evidence>
<dbReference type="RefSeq" id="WP_377942500.1">
    <property type="nucleotide sequence ID" value="NZ_JBHUCX010000020.1"/>
</dbReference>